<feature type="transmembrane region" description="Helical" evidence="2">
    <location>
        <begin position="71"/>
        <end position="89"/>
    </location>
</feature>
<comment type="caution">
    <text evidence="4">The sequence shown here is derived from an EMBL/GenBank/DDBJ whole genome shotgun (WGS) entry which is preliminary data.</text>
</comment>
<protein>
    <recommendedName>
        <fullName evidence="3">Distal membrane-arm assembly complex protein 1-like domain-containing protein</fullName>
    </recommendedName>
</protein>
<dbReference type="EMBL" id="RSCE01000012">
    <property type="protein sequence ID" value="RSH78669.1"/>
    <property type="molecule type" value="Genomic_DNA"/>
</dbReference>
<proteinExistence type="predicted"/>
<feature type="compositionally biased region" description="Low complexity" evidence="1">
    <location>
        <begin position="1"/>
        <end position="18"/>
    </location>
</feature>
<evidence type="ECO:0000313" key="4">
    <source>
        <dbReference type="EMBL" id="RSH78669.1"/>
    </source>
</evidence>
<dbReference type="RefSeq" id="XP_028473816.1">
    <property type="nucleotide sequence ID" value="XM_028618138.1"/>
</dbReference>
<dbReference type="InterPro" id="IPR028036">
    <property type="entry name" value="DMAC1-like_dom"/>
</dbReference>
<dbReference type="Pfam" id="PF15055">
    <property type="entry name" value="DMAC1_Dmo2"/>
    <property type="match status" value="1"/>
</dbReference>
<dbReference type="OrthoDB" id="6604875at2759"/>
<keyword evidence="2" id="KW-1133">Transmembrane helix</keyword>
<keyword evidence="2" id="KW-0472">Membrane</keyword>
<evidence type="ECO:0000256" key="2">
    <source>
        <dbReference type="SAM" id="Phobius"/>
    </source>
</evidence>
<keyword evidence="5" id="KW-1185">Reference proteome</keyword>
<gene>
    <name evidence="4" type="ORF">EHS24_002398</name>
</gene>
<keyword evidence="2" id="KW-0812">Transmembrane</keyword>
<evidence type="ECO:0000259" key="3">
    <source>
        <dbReference type="Pfam" id="PF15055"/>
    </source>
</evidence>
<organism evidence="4 5">
    <name type="scientific">Apiotrichum porosum</name>
    <dbReference type="NCBI Taxonomy" id="105984"/>
    <lineage>
        <taxon>Eukaryota</taxon>
        <taxon>Fungi</taxon>
        <taxon>Dikarya</taxon>
        <taxon>Basidiomycota</taxon>
        <taxon>Agaricomycotina</taxon>
        <taxon>Tremellomycetes</taxon>
        <taxon>Trichosporonales</taxon>
        <taxon>Trichosporonaceae</taxon>
        <taxon>Apiotrichum</taxon>
    </lineage>
</organism>
<evidence type="ECO:0000256" key="1">
    <source>
        <dbReference type="SAM" id="MobiDB-lite"/>
    </source>
</evidence>
<feature type="domain" description="Distal membrane-arm assembly complex protein 1-like" evidence="3">
    <location>
        <begin position="28"/>
        <end position="77"/>
    </location>
</feature>
<dbReference type="Proteomes" id="UP000279236">
    <property type="component" value="Unassembled WGS sequence"/>
</dbReference>
<name>A0A427XID5_9TREE</name>
<feature type="region of interest" description="Disordered" evidence="1">
    <location>
        <begin position="1"/>
        <end position="22"/>
    </location>
</feature>
<accession>A0A427XID5</accession>
<reference evidence="4 5" key="1">
    <citation type="submission" date="2018-11" db="EMBL/GenBank/DDBJ databases">
        <title>Genome sequence of Apiotrichum porosum DSM 27194.</title>
        <authorList>
            <person name="Aliyu H."/>
            <person name="Gorte O."/>
            <person name="Ochsenreither K."/>
        </authorList>
    </citation>
    <scope>NUCLEOTIDE SEQUENCE [LARGE SCALE GENOMIC DNA]</scope>
    <source>
        <strain evidence="4 5">DSM 27194</strain>
    </source>
</reference>
<sequence length="90" mass="9302">MSSQQQPTPATATTGAEQADSHVTWKECSTCRYTGAATFSGIGAYAIYTAHEQGAFARVRPPGSPLVAGKVTAAIGVVFLGLGIGRLFIK</sequence>
<dbReference type="GeneID" id="39586941"/>
<evidence type="ECO:0000313" key="5">
    <source>
        <dbReference type="Proteomes" id="UP000279236"/>
    </source>
</evidence>
<dbReference type="AlphaFoldDB" id="A0A427XID5"/>